<feature type="region of interest" description="Disordered" evidence="2">
    <location>
        <begin position="484"/>
        <end position="511"/>
    </location>
</feature>
<evidence type="ECO:0000313" key="4">
    <source>
        <dbReference type="Proteomes" id="UP001591681"/>
    </source>
</evidence>
<organism evidence="3 4">
    <name type="scientific">Coilia grayii</name>
    <name type="common">Gray's grenadier anchovy</name>
    <dbReference type="NCBI Taxonomy" id="363190"/>
    <lineage>
        <taxon>Eukaryota</taxon>
        <taxon>Metazoa</taxon>
        <taxon>Chordata</taxon>
        <taxon>Craniata</taxon>
        <taxon>Vertebrata</taxon>
        <taxon>Euteleostomi</taxon>
        <taxon>Actinopterygii</taxon>
        <taxon>Neopterygii</taxon>
        <taxon>Teleostei</taxon>
        <taxon>Clupei</taxon>
        <taxon>Clupeiformes</taxon>
        <taxon>Clupeoidei</taxon>
        <taxon>Engraulidae</taxon>
        <taxon>Coilinae</taxon>
        <taxon>Coilia</taxon>
    </lineage>
</organism>
<dbReference type="Proteomes" id="UP001591681">
    <property type="component" value="Unassembled WGS sequence"/>
</dbReference>
<accession>A0ABD1ITG7</accession>
<dbReference type="PANTHER" id="PTHR46725">
    <property type="entry name" value="COILED-COIL DOMAIN-CONTAINING PROTEIN 57"/>
    <property type="match status" value="1"/>
</dbReference>
<keyword evidence="4" id="KW-1185">Reference proteome</keyword>
<name>A0ABD1ITG7_9TELE</name>
<comment type="caution">
    <text evidence="3">The sequence shown here is derived from an EMBL/GenBank/DDBJ whole genome shotgun (WGS) entry which is preliminary data.</text>
</comment>
<evidence type="ECO:0000256" key="2">
    <source>
        <dbReference type="SAM" id="MobiDB-lite"/>
    </source>
</evidence>
<feature type="compositionally biased region" description="Polar residues" evidence="2">
    <location>
        <begin position="493"/>
        <end position="511"/>
    </location>
</feature>
<feature type="coiled-coil region" evidence="1">
    <location>
        <begin position="19"/>
        <end position="53"/>
    </location>
</feature>
<sequence>MFNSEDLETTLVKKDMEWKELQSLHIKQLEAALKEATTELGDQRKQFQCLQEDFQFNLKLLKERDHTLECYDAVVSTFQANDCTRQREVSELHLHINKLQDAVRQGKRQCTALQTTHQQKMAELHLHLTTLCREKNEEIQKLKEENESLKSSIRLRIEEAEGTLVLQKQEMMAKFDAEMKKQEHEFNLRIKDMSSEVLSHKLKVELMKKELEVHTRGHSEAMQALQASEDQCYQAHEEIKQRDLVLTNTISMKDTRIQELMDQLRQTEDKHEREEEKARRKFAMLDSNYRERETALAEMRDIHAKRLCEAETRRRDLQTQLNVLLDEQTMRDKSHNRQLQQKDQEILELRRELESTRCSWDTYITKMSKDMVVKDTELLTAREQETKLKTELDRYIEDVKRYKQQLVSGLNREQSLEQRLVQLELDWKKRCENVWAEDYVKDKELIEGFTLSRDKLMAALHDKDKELEEMRVLLNTVRIQRDQALQGKPPNNPQGDSQQTPDHSSPSSEICELQKQNASLCAVVAEMRKEMETLAREIPVVATVRQTEDKKIQTEIKALLLNLQPGAQAASASAAVPPALSPAVSPPQLSPVGGPLEKDVLYTRASESLALDKALGEGIDEDSRSSHADSHGASRSTPGGSEASLMSVRPTIKMALARLGLDPTPSMVVPQSAFFKRTSPTEAFCVPPSAPYIEELQRCWVDPRHL</sequence>
<feature type="coiled-coil region" evidence="1">
    <location>
        <begin position="332"/>
        <end position="359"/>
    </location>
</feature>
<feature type="compositionally biased region" description="Basic and acidic residues" evidence="2">
    <location>
        <begin position="621"/>
        <end position="632"/>
    </location>
</feature>
<feature type="region of interest" description="Disordered" evidence="2">
    <location>
        <begin position="617"/>
        <end position="645"/>
    </location>
</feature>
<dbReference type="InterPro" id="IPR042481">
    <property type="entry name" value="CCDC57"/>
</dbReference>
<evidence type="ECO:0000313" key="3">
    <source>
        <dbReference type="EMBL" id="KAL2077919.1"/>
    </source>
</evidence>
<feature type="coiled-coil region" evidence="1">
    <location>
        <begin position="125"/>
        <end position="159"/>
    </location>
</feature>
<dbReference type="AlphaFoldDB" id="A0ABD1ITG7"/>
<dbReference type="EMBL" id="JBHFQA010000023">
    <property type="protein sequence ID" value="KAL2077919.1"/>
    <property type="molecule type" value="Genomic_DNA"/>
</dbReference>
<proteinExistence type="predicted"/>
<feature type="coiled-coil region" evidence="1">
    <location>
        <begin position="250"/>
        <end position="281"/>
    </location>
</feature>
<evidence type="ECO:0000256" key="1">
    <source>
        <dbReference type="SAM" id="Coils"/>
    </source>
</evidence>
<reference evidence="3 4" key="1">
    <citation type="submission" date="2024-09" db="EMBL/GenBank/DDBJ databases">
        <title>A chromosome-level genome assembly of Gray's grenadier anchovy, Coilia grayii.</title>
        <authorList>
            <person name="Fu Z."/>
        </authorList>
    </citation>
    <scope>NUCLEOTIDE SEQUENCE [LARGE SCALE GENOMIC DNA]</scope>
    <source>
        <strain evidence="3">G4</strain>
        <tissue evidence="3">Muscle</tissue>
    </source>
</reference>
<gene>
    <name evidence="3" type="ORF">ACEWY4_025604</name>
</gene>
<evidence type="ECO:0008006" key="5">
    <source>
        <dbReference type="Google" id="ProtNLM"/>
    </source>
</evidence>
<dbReference type="PANTHER" id="PTHR46725:SF1">
    <property type="entry name" value="COILED-COIL DOMAIN-CONTAINING PROTEIN 57"/>
    <property type="match status" value="1"/>
</dbReference>
<keyword evidence="1" id="KW-0175">Coiled coil</keyword>
<protein>
    <recommendedName>
        <fullName evidence="5">Coiled-coil domain-containing protein 57</fullName>
    </recommendedName>
</protein>